<dbReference type="Pfam" id="PF07690">
    <property type="entry name" value="MFS_1"/>
    <property type="match status" value="1"/>
</dbReference>
<gene>
    <name evidence="9" type="ORF">TBIB3V08_LOCUS3737</name>
</gene>
<dbReference type="Pfam" id="PF00083">
    <property type="entry name" value="Sugar_tr"/>
    <property type="match status" value="1"/>
</dbReference>
<keyword evidence="4 7" id="KW-0812">Transmembrane</keyword>
<organism evidence="9">
    <name type="scientific">Timema bartmani</name>
    <dbReference type="NCBI Taxonomy" id="61472"/>
    <lineage>
        <taxon>Eukaryota</taxon>
        <taxon>Metazoa</taxon>
        <taxon>Ecdysozoa</taxon>
        <taxon>Arthropoda</taxon>
        <taxon>Hexapoda</taxon>
        <taxon>Insecta</taxon>
        <taxon>Pterygota</taxon>
        <taxon>Neoptera</taxon>
        <taxon>Polyneoptera</taxon>
        <taxon>Phasmatodea</taxon>
        <taxon>Timematodea</taxon>
        <taxon>Timematoidea</taxon>
        <taxon>Timematidae</taxon>
        <taxon>Timema</taxon>
    </lineage>
</organism>
<evidence type="ECO:0000256" key="1">
    <source>
        <dbReference type="ARBA" id="ARBA00004141"/>
    </source>
</evidence>
<accession>A0A7R9EUR0</accession>
<feature type="domain" description="Major facilitator superfamily (MFS) profile" evidence="8">
    <location>
        <begin position="132"/>
        <end position="383"/>
    </location>
</feature>
<evidence type="ECO:0000256" key="3">
    <source>
        <dbReference type="ARBA" id="ARBA00022448"/>
    </source>
</evidence>
<sequence length="383" mass="41584">MLAHSLDMLAHSLDMLAHTLDTLAQYRAQHREGIQKSVKEVRCLSNLASLVLKRNPPLPSKSPFFINDMMPGRQHHQNAGGPNLAGSYSESAALVRSTEGMAYTEEGGGSMLNPRSPTAGATAGFGYFQWVVLLVVGLGLAADTIELFVIAFILPSAEVELCIDTNEKGWLAAITFLGMMTGAVMWGNLSDRMGRRRTLMSALGVNAVFSIIAALMPTFGTFMTARFCSGIGIGGAFPIVLAYFAEFLCKSDRARYLSLLLMFWALGGVFVALVGWAIIPSTDQAHLEAACAFTCIVYTQSDCTLTASSDQSKLGAEVVQESKEHFSAWHQFLLVCSLPSLVAVIGLVFLPESPRYLLEAGREVEAMMVYQVKQESSLFKTRL</sequence>
<feature type="transmembrane region" description="Helical" evidence="7">
    <location>
        <begin position="130"/>
        <end position="157"/>
    </location>
</feature>
<feature type="transmembrane region" description="Helical" evidence="7">
    <location>
        <begin position="199"/>
        <end position="217"/>
    </location>
</feature>
<dbReference type="PANTHER" id="PTHR23511">
    <property type="entry name" value="SYNAPTIC VESICLE GLYCOPROTEIN 2"/>
    <property type="match status" value="1"/>
</dbReference>
<feature type="transmembrane region" description="Helical" evidence="7">
    <location>
        <begin position="223"/>
        <end position="244"/>
    </location>
</feature>
<evidence type="ECO:0000256" key="5">
    <source>
        <dbReference type="ARBA" id="ARBA00022989"/>
    </source>
</evidence>
<protein>
    <recommendedName>
        <fullName evidence="8">Major facilitator superfamily (MFS) profile domain-containing protein</fullName>
    </recommendedName>
</protein>
<comment type="subcellular location">
    <subcellularLocation>
        <location evidence="1">Membrane</location>
        <topology evidence="1">Multi-pass membrane protein</topology>
    </subcellularLocation>
</comment>
<dbReference type="GO" id="GO:0016020">
    <property type="term" value="C:membrane"/>
    <property type="evidence" value="ECO:0007669"/>
    <property type="project" value="UniProtKB-SubCell"/>
</dbReference>
<evidence type="ECO:0000256" key="6">
    <source>
        <dbReference type="ARBA" id="ARBA00023136"/>
    </source>
</evidence>
<feature type="transmembrane region" description="Helical" evidence="7">
    <location>
        <begin position="328"/>
        <end position="350"/>
    </location>
</feature>
<evidence type="ECO:0000256" key="4">
    <source>
        <dbReference type="ARBA" id="ARBA00022692"/>
    </source>
</evidence>
<keyword evidence="6 7" id="KW-0472">Membrane</keyword>
<dbReference type="PANTHER" id="PTHR23511:SF34">
    <property type="entry name" value="SYNAPTIC VESICLE GLYCOPROTEIN 2"/>
    <property type="match status" value="1"/>
</dbReference>
<comment type="similarity">
    <text evidence="2">Belongs to the major facilitator superfamily.</text>
</comment>
<proteinExistence type="inferred from homology"/>
<dbReference type="EMBL" id="OD565266">
    <property type="protein sequence ID" value="CAD7441266.1"/>
    <property type="molecule type" value="Genomic_DNA"/>
</dbReference>
<evidence type="ECO:0000256" key="7">
    <source>
        <dbReference type="SAM" id="Phobius"/>
    </source>
</evidence>
<feature type="transmembrane region" description="Helical" evidence="7">
    <location>
        <begin position="169"/>
        <end position="187"/>
    </location>
</feature>
<dbReference type="Gene3D" id="1.20.1250.20">
    <property type="entry name" value="MFS general substrate transporter like domains"/>
    <property type="match status" value="1"/>
</dbReference>
<dbReference type="GO" id="GO:0022857">
    <property type="term" value="F:transmembrane transporter activity"/>
    <property type="evidence" value="ECO:0007669"/>
    <property type="project" value="InterPro"/>
</dbReference>
<evidence type="ECO:0000313" key="9">
    <source>
        <dbReference type="EMBL" id="CAD7441266.1"/>
    </source>
</evidence>
<dbReference type="AlphaFoldDB" id="A0A7R9EUR0"/>
<evidence type="ECO:0000259" key="8">
    <source>
        <dbReference type="PROSITE" id="PS50850"/>
    </source>
</evidence>
<keyword evidence="5 7" id="KW-1133">Transmembrane helix</keyword>
<reference evidence="9" key="1">
    <citation type="submission" date="2020-11" db="EMBL/GenBank/DDBJ databases">
        <authorList>
            <person name="Tran Van P."/>
        </authorList>
    </citation>
    <scope>NUCLEOTIDE SEQUENCE</scope>
</reference>
<dbReference type="InterPro" id="IPR011701">
    <property type="entry name" value="MFS"/>
</dbReference>
<name>A0A7R9EUR0_9NEOP</name>
<feature type="transmembrane region" description="Helical" evidence="7">
    <location>
        <begin position="256"/>
        <end position="279"/>
    </location>
</feature>
<dbReference type="PROSITE" id="PS50850">
    <property type="entry name" value="MFS"/>
    <property type="match status" value="1"/>
</dbReference>
<dbReference type="SUPFAM" id="SSF103473">
    <property type="entry name" value="MFS general substrate transporter"/>
    <property type="match status" value="1"/>
</dbReference>
<dbReference type="InterPro" id="IPR005828">
    <property type="entry name" value="MFS_sugar_transport-like"/>
</dbReference>
<keyword evidence="3" id="KW-0813">Transport</keyword>
<dbReference type="InterPro" id="IPR036259">
    <property type="entry name" value="MFS_trans_sf"/>
</dbReference>
<evidence type="ECO:0000256" key="2">
    <source>
        <dbReference type="ARBA" id="ARBA00008335"/>
    </source>
</evidence>
<dbReference type="InterPro" id="IPR020846">
    <property type="entry name" value="MFS_dom"/>
</dbReference>